<proteinExistence type="predicted"/>
<sequence>MINEALDSSSEKTEQYITVDNVKYRIVNSFEQEKSSVAEKDSEQVYMSFVVGFYRQAVAADGIKSFIVIDRFVKFVANGFKISYEGLNATIVEHLDNYRNSEYRKLYKVTELSKERTDLINFEYKILGATKKENKEHILDLEHYIFLRLLDLEELNNNKIKAINGRMQYKNERITQIMEAPLFSAYKKQAFKEFNDYNSYNMTEIISINENIQNMRNNIFKAIFIIQNLEDRISIQEKYEELEEILSN</sequence>
<dbReference type="Proteomes" id="UP000269801">
    <property type="component" value="Unassembled WGS sequence"/>
</dbReference>
<dbReference type="EMBL" id="RBSL01000097">
    <property type="protein sequence ID" value="RMS29782.1"/>
    <property type="molecule type" value="Genomic_DNA"/>
</dbReference>
<evidence type="ECO:0000313" key="2">
    <source>
        <dbReference type="Proteomes" id="UP000269801"/>
    </source>
</evidence>
<accession>A0A3M5BWH4</accession>
<name>A0A3M5BWH4_PSESS</name>
<organism evidence="1 2">
    <name type="scientific">Pseudomonas savastanoi</name>
    <name type="common">Pseudomonas syringae pv. savastanoi</name>
    <dbReference type="NCBI Taxonomy" id="29438"/>
    <lineage>
        <taxon>Bacteria</taxon>
        <taxon>Pseudomonadati</taxon>
        <taxon>Pseudomonadota</taxon>
        <taxon>Gammaproteobacteria</taxon>
        <taxon>Pseudomonadales</taxon>
        <taxon>Pseudomonadaceae</taxon>
        <taxon>Pseudomonas</taxon>
    </lineage>
</organism>
<protein>
    <submittedName>
        <fullName evidence="1">Uncharacterized protein</fullName>
    </submittedName>
</protein>
<reference evidence="1 2" key="1">
    <citation type="submission" date="2018-08" db="EMBL/GenBank/DDBJ databases">
        <title>Recombination of ecologically and evolutionarily significant loci maintains genetic cohesion in the Pseudomonas syringae species complex.</title>
        <authorList>
            <person name="Dillon M."/>
            <person name="Thakur S."/>
            <person name="Almeida R.N.D."/>
            <person name="Weir B.S."/>
            <person name="Guttman D.S."/>
        </authorList>
    </citation>
    <scope>NUCLEOTIDE SEQUENCE [LARGE SCALE GENOMIC DNA]</scope>
    <source>
        <strain evidence="1 2">ICMP 13685</strain>
    </source>
</reference>
<evidence type="ECO:0000313" key="1">
    <source>
        <dbReference type="EMBL" id="RMS29782.1"/>
    </source>
</evidence>
<dbReference type="AlphaFoldDB" id="A0A3M5BWH4"/>
<gene>
    <name evidence="1" type="ORF">ALP70_02798</name>
</gene>
<comment type="caution">
    <text evidence="1">The sequence shown here is derived from an EMBL/GenBank/DDBJ whole genome shotgun (WGS) entry which is preliminary data.</text>
</comment>